<dbReference type="AlphaFoldDB" id="A0AAV3XRU0"/>
<organism evidence="1 2">
    <name type="scientific">Microseira wollei NIES-4236</name>
    <dbReference type="NCBI Taxonomy" id="2530354"/>
    <lineage>
        <taxon>Bacteria</taxon>
        <taxon>Bacillati</taxon>
        <taxon>Cyanobacteriota</taxon>
        <taxon>Cyanophyceae</taxon>
        <taxon>Oscillatoriophycideae</taxon>
        <taxon>Aerosakkonematales</taxon>
        <taxon>Aerosakkonemataceae</taxon>
        <taxon>Microseira</taxon>
    </lineage>
</organism>
<evidence type="ECO:0000313" key="1">
    <source>
        <dbReference type="EMBL" id="GET43105.1"/>
    </source>
</evidence>
<sequence>MNKPRNFVGARRQRFFGLMLRIDRAVPLQDVGSANRSILSGHGVRDFLV</sequence>
<proteinExistence type="predicted"/>
<dbReference type="Proteomes" id="UP001050975">
    <property type="component" value="Unassembled WGS sequence"/>
</dbReference>
<dbReference type="EMBL" id="BLAY01000199">
    <property type="protein sequence ID" value="GET43105.1"/>
    <property type="molecule type" value="Genomic_DNA"/>
</dbReference>
<comment type="caution">
    <text evidence="1">The sequence shown here is derived from an EMBL/GenBank/DDBJ whole genome shotgun (WGS) entry which is preliminary data.</text>
</comment>
<accession>A0AAV3XRU0</accession>
<dbReference type="RefSeq" id="WP_226591571.1">
    <property type="nucleotide sequence ID" value="NZ_BLAY01000199.1"/>
</dbReference>
<reference evidence="1" key="1">
    <citation type="submission" date="2019-10" db="EMBL/GenBank/DDBJ databases">
        <title>Draft genome sequece of Microseira wollei NIES-4236.</title>
        <authorList>
            <person name="Yamaguchi H."/>
            <person name="Suzuki S."/>
            <person name="Kawachi M."/>
        </authorList>
    </citation>
    <scope>NUCLEOTIDE SEQUENCE</scope>
    <source>
        <strain evidence="1">NIES-4236</strain>
    </source>
</reference>
<name>A0AAV3XRU0_9CYAN</name>
<evidence type="ECO:0008006" key="3">
    <source>
        <dbReference type="Google" id="ProtNLM"/>
    </source>
</evidence>
<gene>
    <name evidence="1" type="ORF">MiSe_79260</name>
</gene>
<protein>
    <recommendedName>
        <fullName evidence="3">Transposase</fullName>
    </recommendedName>
</protein>
<evidence type="ECO:0000313" key="2">
    <source>
        <dbReference type="Proteomes" id="UP001050975"/>
    </source>
</evidence>
<keyword evidence="2" id="KW-1185">Reference proteome</keyword>